<reference evidence="2" key="1">
    <citation type="submission" date="2020-07" db="EMBL/GenBank/DDBJ databases">
        <authorList>
            <person name="Lin J."/>
        </authorList>
    </citation>
    <scope>NUCLEOTIDE SEQUENCE</scope>
</reference>
<feature type="region of interest" description="Disordered" evidence="1">
    <location>
        <begin position="65"/>
        <end position="108"/>
    </location>
</feature>
<accession>A0A6V7PRW5</accession>
<proteinExistence type="predicted"/>
<gene>
    <name evidence="2" type="ORF">CB5_LOCUS16791</name>
</gene>
<organism evidence="2">
    <name type="scientific">Ananas comosus var. bracteatus</name>
    <name type="common">red pineapple</name>
    <dbReference type="NCBI Taxonomy" id="296719"/>
    <lineage>
        <taxon>Eukaryota</taxon>
        <taxon>Viridiplantae</taxon>
        <taxon>Streptophyta</taxon>
        <taxon>Embryophyta</taxon>
        <taxon>Tracheophyta</taxon>
        <taxon>Spermatophyta</taxon>
        <taxon>Magnoliopsida</taxon>
        <taxon>Liliopsida</taxon>
        <taxon>Poales</taxon>
        <taxon>Bromeliaceae</taxon>
        <taxon>Bromelioideae</taxon>
        <taxon>Ananas</taxon>
    </lineage>
</organism>
<sequence length="147" mass="15567">MKWVCRSGTAELGTRLRVVRWRAAAGGRGGSKLPMVSSARPRGDSDGERCAAGVVPNFRCSPSRGVPMASGARAPDEEGSQEPDLRCRAACGPAGASDGDRRAAGREGIGGGGRSQKLFFFSFFLFFNVLSERENGGVRTSLDKPCR</sequence>
<dbReference type="AlphaFoldDB" id="A0A6V7PRW5"/>
<protein>
    <submittedName>
        <fullName evidence="2">Uncharacterized protein</fullName>
    </submittedName>
</protein>
<name>A0A6V7PRW5_ANACO</name>
<dbReference type="EMBL" id="LR862151">
    <property type="protein sequence ID" value="CAD1833580.1"/>
    <property type="molecule type" value="Genomic_DNA"/>
</dbReference>
<evidence type="ECO:0000313" key="2">
    <source>
        <dbReference type="EMBL" id="CAD1833580.1"/>
    </source>
</evidence>
<feature type="region of interest" description="Disordered" evidence="1">
    <location>
        <begin position="30"/>
        <end position="50"/>
    </location>
</feature>
<evidence type="ECO:0000256" key="1">
    <source>
        <dbReference type="SAM" id="MobiDB-lite"/>
    </source>
</evidence>